<keyword evidence="4" id="KW-0862">Zinc</keyword>
<keyword evidence="5" id="KW-0732">Signal</keyword>
<dbReference type="Gene3D" id="3.40.390.10">
    <property type="entry name" value="Collagenase (Catalytic Domain)"/>
    <property type="match status" value="1"/>
</dbReference>
<dbReference type="GO" id="GO:0031012">
    <property type="term" value="C:extracellular matrix"/>
    <property type="evidence" value="ECO:0007669"/>
    <property type="project" value="InterPro"/>
</dbReference>
<feature type="chain" id="PRO_5004277775" evidence="5">
    <location>
        <begin position="20"/>
        <end position="213"/>
    </location>
</feature>
<accession>Q6MNI9</accession>
<dbReference type="HOGENOM" id="CLU_1302903_0_0_7"/>
<evidence type="ECO:0000313" key="8">
    <source>
        <dbReference type="Proteomes" id="UP000008080"/>
    </source>
</evidence>
<dbReference type="CDD" id="cd04279">
    <property type="entry name" value="ZnMc_MMP_like_1"/>
    <property type="match status" value="1"/>
</dbReference>
<dbReference type="EC" id="3.4.24.-" evidence="7"/>
<evidence type="ECO:0000259" key="6">
    <source>
        <dbReference type="Pfam" id="PF00413"/>
    </source>
</evidence>
<dbReference type="Pfam" id="PF00413">
    <property type="entry name" value="Peptidase_M10"/>
    <property type="match status" value="1"/>
</dbReference>
<keyword evidence="3 7" id="KW-0378">Hydrolase</keyword>
<evidence type="ECO:0000313" key="7">
    <source>
        <dbReference type="EMBL" id="CAE79162.1"/>
    </source>
</evidence>
<dbReference type="KEGG" id="bba:Bd1265"/>
<dbReference type="RefSeq" id="WP_011163764.1">
    <property type="nucleotide sequence ID" value="NC_005363.1"/>
</dbReference>
<evidence type="ECO:0000256" key="4">
    <source>
        <dbReference type="ARBA" id="ARBA00022833"/>
    </source>
</evidence>
<dbReference type="InterPro" id="IPR024079">
    <property type="entry name" value="MetalloPept_cat_dom_sf"/>
</dbReference>
<feature type="domain" description="Peptidase M10 metallopeptidase" evidence="6">
    <location>
        <begin position="113"/>
        <end position="211"/>
    </location>
</feature>
<gene>
    <name evidence="7" type="ordered locus">Bd1265</name>
</gene>
<dbReference type="AlphaFoldDB" id="Q6MNI9"/>
<evidence type="ECO:0000256" key="5">
    <source>
        <dbReference type="SAM" id="SignalP"/>
    </source>
</evidence>
<organism evidence="7 8">
    <name type="scientific">Bdellovibrio bacteriovorus (strain ATCC 15356 / DSM 50701 / NCIMB 9529 / HD100)</name>
    <dbReference type="NCBI Taxonomy" id="264462"/>
    <lineage>
        <taxon>Bacteria</taxon>
        <taxon>Pseudomonadati</taxon>
        <taxon>Bdellovibrionota</taxon>
        <taxon>Bdellovibrionia</taxon>
        <taxon>Bdellovibrionales</taxon>
        <taxon>Pseudobdellovibrionaceae</taxon>
        <taxon>Bdellovibrio</taxon>
    </lineage>
</organism>
<proteinExistence type="predicted"/>
<dbReference type="PROSITE" id="PS51257">
    <property type="entry name" value="PROKAR_LIPOPROTEIN"/>
    <property type="match status" value="1"/>
</dbReference>
<dbReference type="GO" id="GO:0008270">
    <property type="term" value="F:zinc ion binding"/>
    <property type="evidence" value="ECO:0007669"/>
    <property type="project" value="InterPro"/>
</dbReference>
<evidence type="ECO:0000256" key="2">
    <source>
        <dbReference type="ARBA" id="ARBA00022723"/>
    </source>
</evidence>
<dbReference type="GO" id="GO:0006508">
    <property type="term" value="P:proteolysis"/>
    <property type="evidence" value="ECO:0007669"/>
    <property type="project" value="UniProtKB-KW"/>
</dbReference>
<keyword evidence="1" id="KW-0645">Protease</keyword>
<dbReference type="SUPFAM" id="SSF55486">
    <property type="entry name" value="Metalloproteases ('zincins'), catalytic domain"/>
    <property type="match status" value="1"/>
</dbReference>
<keyword evidence="2" id="KW-0479">Metal-binding</keyword>
<dbReference type="eggNOG" id="COG5549">
    <property type="taxonomic scope" value="Bacteria"/>
</dbReference>
<protein>
    <submittedName>
        <fullName evidence="7">Metallo proteinase related protein</fullName>
        <ecNumber evidence="7">3.4.24.-</ecNumber>
    </submittedName>
</protein>
<name>Q6MNI9_BDEBA</name>
<dbReference type="InterPro" id="IPR001818">
    <property type="entry name" value="Pept_M10_metallopeptidase"/>
</dbReference>
<evidence type="ECO:0000256" key="3">
    <source>
        <dbReference type="ARBA" id="ARBA00022801"/>
    </source>
</evidence>
<evidence type="ECO:0000256" key="1">
    <source>
        <dbReference type="ARBA" id="ARBA00022670"/>
    </source>
</evidence>
<reference evidence="7 8" key="1">
    <citation type="journal article" date="2004" name="Science">
        <title>A predator unmasked: life cycle of Bdellovibrio bacteriovorus from a genomic perspective.</title>
        <authorList>
            <person name="Rendulic S."/>
            <person name="Jagtap P."/>
            <person name="Rosinus A."/>
            <person name="Eppinger M."/>
            <person name="Baar C."/>
            <person name="Lanz C."/>
            <person name="Keller H."/>
            <person name="Lambert C."/>
            <person name="Evans K.J."/>
            <person name="Goesmann A."/>
            <person name="Meyer F."/>
            <person name="Sockett R.E."/>
            <person name="Schuster S.C."/>
        </authorList>
    </citation>
    <scope>NUCLEOTIDE SEQUENCE [LARGE SCALE GENOMIC DNA]</scope>
    <source>
        <strain evidence="8">ATCC 15356 / DSM 50701 / NCIMB 9529 / HD100</strain>
    </source>
</reference>
<dbReference type="GeneID" id="93012290"/>
<dbReference type="EMBL" id="BX842649">
    <property type="protein sequence ID" value="CAE79162.1"/>
    <property type="molecule type" value="Genomic_DNA"/>
</dbReference>
<sequence>MWKWLGTALVLSIALIVQACAPKSQEDCGFVQNVYGERISWKSDAPVTMQLHSSIPDSMVPAILRAAETWERTAGRKLINIIQYPRYSGPIVPHKDGQNIIYLMDTWESNRASEQGRTSVYWIGDLIKEADIRLNAYDFNFYWNNQRLTTAVNPARKTSGEVNIEALVLHEMGHVLGLKHKDGAGSVMATYLSSGDDRVNLAEVDSSALQCEY</sequence>
<dbReference type="Proteomes" id="UP000008080">
    <property type="component" value="Chromosome"/>
</dbReference>
<dbReference type="GO" id="GO:0004222">
    <property type="term" value="F:metalloendopeptidase activity"/>
    <property type="evidence" value="ECO:0007669"/>
    <property type="project" value="InterPro"/>
</dbReference>
<feature type="signal peptide" evidence="5">
    <location>
        <begin position="1"/>
        <end position="19"/>
    </location>
</feature>
<keyword evidence="8" id="KW-1185">Reference proteome</keyword>